<feature type="transmembrane region" description="Helical" evidence="7">
    <location>
        <begin position="297"/>
        <end position="314"/>
    </location>
</feature>
<dbReference type="InterPro" id="IPR027392">
    <property type="entry name" value="TF_Znf"/>
</dbReference>
<feature type="transmembrane region" description="Helical" evidence="7">
    <location>
        <begin position="195"/>
        <end position="222"/>
    </location>
</feature>
<feature type="transmembrane region" description="Helical" evidence="7">
    <location>
        <begin position="152"/>
        <end position="170"/>
    </location>
</feature>
<dbReference type="RefSeq" id="WP_004405681.1">
    <property type="nucleotide sequence ID" value="NZ_LK391965.1"/>
</dbReference>
<dbReference type="SUPFAM" id="SSF144091">
    <property type="entry name" value="Rhomboid-like"/>
    <property type="match status" value="1"/>
</dbReference>
<comment type="caution">
    <text evidence="10">The sequence shown here is derived from an EMBL/GenBank/DDBJ whole genome shotgun (WGS) entry which is preliminary data.</text>
</comment>
<dbReference type="PANTHER" id="PTHR43731:SF14">
    <property type="entry name" value="PRESENILIN-ASSOCIATED RHOMBOID-LIKE PROTEIN, MITOCHONDRIAL"/>
    <property type="match status" value="1"/>
</dbReference>
<feature type="transmembrane region" description="Helical" evidence="7">
    <location>
        <begin position="320"/>
        <end position="337"/>
    </location>
</feature>
<dbReference type="Pfam" id="PF13453">
    <property type="entry name" value="Zn_ribbon_TFIIB"/>
    <property type="match status" value="2"/>
</dbReference>
<dbReference type="InterPro" id="IPR022764">
    <property type="entry name" value="Peptidase_S54_rhomboid_dom"/>
</dbReference>
<dbReference type="EMBL" id="CAOF01000086">
    <property type="protein sequence ID" value="CCO46417.1"/>
    <property type="molecule type" value="Genomic_DNA"/>
</dbReference>
<evidence type="ECO:0000313" key="11">
    <source>
        <dbReference type="Proteomes" id="UP000018211"/>
    </source>
</evidence>
<keyword evidence="5 7" id="KW-1133">Transmembrane helix</keyword>
<keyword evidence="6 7" id="KW-0472">Membrane</keyword>
<keyword evidence="4" id="KW-0378">Hydrolase</keyword>
<feature type="domain" description="Transcription factor zinc-finger" evidence="9">
    <location>
        <begin position="4"/>
        <end position="44"/>
    </location>
</feature>
<comment type="similarity">
    <text evidence="2">Belongs to the peptidase S54 family.</text>
</comment>
<evidence type="ECO:0000256" key="7">
    <source>
        <dbReference type="SAM" id="Phobius"/>
    </source>
</evidence>
<dbReference type="PANTHER" id="PTHR43731">
    <property type="entry name" value="RHOMBOID PROTEASE"/>
    <property type="match status" value="1"/>
</dbReference>
<sequence length="360" mass="41073">MSKKCPACDNAYLKATQYEGEEIDVCLECGGLWFEKNEVNRLIEEVNDGPVGECYTEHFGEELGVSEYQCPDCEKPMERHHLLKSYQHEIDVCRHCDGSWIDKDELEAVERSPELRKVLGDLNQKISWKTYLFQFLTQMPVEYNLKPKTTPWCNWIIIALNCIIFSLYAFSYETTDWVIEHLAMTPADILAGRELWTLVTATFLHGDLMHLAGNMYFLYVVGDNIEDAVGHKKYLALYFFCGIAASLVSFFSNMHGLIPSVGASGAIAGFFAIYLLWFRHASLTFMIVVFQKKISPVLFFIIWLGFNLFGMIMANQGVDYAAHLGGFFAGLLVAYWMKEKVLEANPMINLLAHDAVKIQR</sequence>
<proteinExistence type="inferred from homology"/>
<evidence type="ECO:0000259" key="9">
    <source>
        <dbReference type="Pfam" id="PF13453"/>
    </source>
</evidence>
<dbReference type="GeneID" id="97543244"/>
<evidence type="ECO:0000256" key="2">
    <source>
        <dbReference type="ARBA" id="ARBA00009045"/>
    </source>
</evidence>
<evidence type="ECO:0000313" key="10">
    <source>
        <dbReference type="EMBL" id="CCO46417.1"/>
    </source>
</evidence>
<dbReference type="Gene3D" id="1.20.1540.10">
    <property type="entry name" value="Rhomboid-like"/>
    <property type="match status" value="1"/>
</dbReference>
<keyword evidence="3 7" id="KW-0812">Transmembrane</keyword>
<feature type="domain" description="Peptidase S54 rhomboid" evidence="8">
    <location>
        <begin position="193"/>
        <end position="337"/>
    </location>
</feature>
<gene>
    <name evidence="10" type="ORF">VIBNISOn1_1760038</name>
</gene>
<evidence type="ECO:0000256" key="5">
    <source>
        <dbReference type="ARBA" id="ARBA00022989"/>
    </source>
</evidence>
<name>A0AAV2VP18_9VIBR</name>
<evidence type="ECO:0000256" key="6">
    <source>
        <dbReference type="ARBA" id="ARBA00023136"/>
    </source>
</evidence>
<feature type="transmembrane region" description="Helical" evidence="7">
    <location>
        <begin position="234"/>
        <end position="251"/>
    </location>
</feature>
<reference evidence="10 11" key="1">
    <citation type="journal article" date="2013" name="ISME J.">
        <title>Comparative genomics of pathogenic lineages of Vibrio nigripulchritudo identifies virulence-associated traits.</title>
        <authorList>
            <person name="Goudenege D."/>
            <person name="Labreuche Y."/>
            <person name="Krin E."/>
            <person name="Ansquer D."/>
            <person name="Mangenot S."/>
            <person name="Calteau A."/>
            <person name="Medigue C."/>
            <person name="Mazel D."/>
            <person name="Polz M.F."/>
            <person name="Le Roux F."/>
        </authorList>
    </citation>
    <scope>NUCLEOTIDE SEQUENCE [LARGE SCALE GENOMIC DNA]</scope>
    <source>
        <strain evidence="10 11">SOn1</strain>
    </source>
</reference>
<feature type="domain" description="Transcription factor zinc-finger" evidence="9">
    <location>
        <begin position="69"/>
        <end position="109"/>
    </location>
</feature>
<evidence type="ECO:0000259" key="8">
    <source>
        <dbReference type="Pfam" id="PF01694"/>
    </source>
</evidence>
<protein>
    <submittedName>
        <fullName evidence="10">Rhomboid family protein</fullName>
    </submittedName>
</protein>
<dbReference type="InterPro" id="IPR035952">
    <property type="entry name" value="Rhomboid-like_sf"/>
</dbReference>
<accession>A0AAV2VP18</accession>
<organism evidence="10 11">
    <name type="scientific">Vibrio nigripulchritudo SOn1</name>
    <dbReference type="NCBI Taxonomy" id="1238450"/>
    <lineage>
        <taxon>Bacteria</taxon>
        <taxon>Pseudomonadati</taxon>
        <taxon>Pseudomonadota</taxon>
        <taxon>Gammaproteobacteria</taxon>
        <taxon>Vibrionales</taxon>
        <taxon>Vibrionaceae</taxon>
        <taxon>Vibrio</taxon>
    </lineage>
</organism>
<dbReference type="GO" id="GO:0016020">
    <property type="term" value="C:membrane"/>
    <property type="evidence" value="ECO:0007669"/>
    <property type="project" value="UniProtKB-SubCell"/>
</dbReference>
<evidence type="ECO:0000256" key="1">
    <source>
        <dbReference type="ARBA" id="ARBA00004141"/>
    </source>
</evidence>
<comment type="subcellular location">
    <subcellularLocation>
        <location evidence="1">Membrane</location>
        <topology evidence="1">Multi-pass membrane protein</topology>
    </subcellularLocation>
</comment>
<evidence type="ECO:0000256" key="3">
    <source>
        <dbReference type="ARBA" id="ARBA00022692"/>
    </source>
</evidence>
<dbReference type="InterPro" id="IPR050925">
    <property type="entry name" value="Rhomboid_protease_S54"/>
</dbReference>
<evidence type="ECO:0000256" key="4">
    <source>
        <dbReference type="ARBA" id="ARBA00022801"/>
    </source>
</evidence>
<feature type="transmembrane region" description="Helical" evidence="7">
    <location>
        <begin position="257"/>
        <end position="277"/>
    </location>
</feature>
<dbReference type="Pfam" id="PF01694">
    <property type="entry name" value="Rhomboid"/>
    <property type="match status" value="1"/>
</dbReference>
<dbReference type="Proteomes" id="UP000018211">
    <property type="component" value="Unassembled WGS sequence"/>
</dbReference>
<dbReference type="GO" id="GO:0004252">
    <property type="term" value="F:serine-type endopeptidase activity"/>
    <property type="evidence" value="ECO:0007669"/>
    <property type="project" value="InterPro"/>
</dbReference>
<dbReference type="AlphaFoldDB" id="A0AAV2VP18"/>